<proteinExistence type="inferred from homology"/>
<evidence type="ECO:0000256" key="2">
    <source>
        <dbReference type="ARBA" id="ARBA00022475"/>
    </source>
</evidence>
<keyword evidence="3 6" id="KW-0812">Transmembrane</keyword>
<dbReference type="InterPro" id="IPR032816">
    <property type="entry name" value="VTT_dom"/>
</dbReference>
<reference evidence="10" key="3">
    <citation type="submission" date="2024-02" db="EMBL/GenBank/DDBJ databases">
        <authorList>
            <person name="Choi B."/>
        </authorList>
    </citation>
    <scope>NUCLEOTIDE SEQUENCE</scope>
    <source>
        <strain evidence="10">UMB1016</strain>
    </source>
</reference>
<evidence type="ECO:0000256" key="5">
    <source>
        <dbReference type="ARBA" id="ARBA00023136"/>
    </source>
</evidence>
<dbReference type="Pfam" id="PF09335">
    <property type="entry name" value="VTT_dom"/>
    <property type="match status" value="1"/>
</dbReference>
<comment type="subcellular location">
    <subcellularLocation>
        <location evidence="1 6">Cell membrane</location>
        <topology evidence="1 6">Multi-pass membrane protein</topology>
    </subcellularLocation>
</comment>
<reference evidence="9" key="2">
    <citation type="submission" date="2022-09" db="EMBL/GenBank/DDBJ databases">
        <title>Aerococcus urinae taxonomy study.</title>
        <authorList>
            <person name="Christensen J."/>
            <person name="Senneby E."/>
        </authorList>
    </citation>
    <scope>NUCLEOTIDE SEQUENCE</scope>
    <source>
        <strain evidence="9">LUND-41-B12</strain>
    </source>
</reference>
<dbReference type="AlphaFoldDB" id="A0A9Q4H5H1"/>
<dbReference type="InterPro" id="IPR015414">
    <property type="entry name" value="TMEM64"/>
</dbReference>
<gene>
    <name evidence="10" type="ORF">DBT44_0009905</name>
    <name evidence="9" type="ORF">ODY61_07940</name>
</gene>
<dbReference type="Proteomes" id="UP000250354">
    <property type="component" value="Chromosome"/>
</dbReference>
<feature type="transmembrane region" description="Helical" evidence="6">
    <location>
        <begin position="69"/>
        <end position="89"/>
    </location>
</feature>
<feature type="transmembrane region" description="Helical" evidence="6">
    <location>
        <begin position="197"/>
        <end position="218"/>
    </location>
</feature>
<evidence type="ECO:0000313" key="11">
    <source>
        <dbReference type="Proteomes" id="UP000250354"/>
    </source>
</evidence>
<keyword evidence="4 6" id="KW-1133">Transmembrane helix</keyword>
<dbReference type="Proteomes" id="UP001069047">
    <property type="component" value="Unassembled WGS sequence"/>
</dbReference>
<accession>A0A9Q4H5H1</accession>
<dbReference type="PANTHER" id="PTHR12677">
    <property type="entry name" value="GOLGI APPARATUS MEMBRANE PROTEIN TVP38-RELATED"/>
    <property type="match status" value="1"/>
</dbReference>
<name>A0A9Q4H5H1_9LACT</name>
<dbReference type="GO" id="GO:0005886">
    <property type="term" value="C:plasma membrane"/>
    <property type="evidence" value="ECO:0007669"/>
    <property type="project" value="UniProtKB-SubCell"/>
</dbReference>
<feature type="transmembrane region" description="Helical" evidence="6">
    <location>
        <begin position="110"/>
        <end position="132"/>
    </location>
</feature>
<evidence type="ECO:0000259" key="8">
    <source>
        <dbReference type="Pfam" id="PF09335"/>
    </source>
</evidence>
<keyword evidence="5 6" id="KW-0472">Membrane</keyword>
<keyword evidence="2 6" id="KW-1003">Cell membrane</keyword>
<evidence type="ECO:0000256" key="4">
    <source>
        <dbReference type="ARBA" id="ARBA00022989"/>
    </source>
</evidence>
<protein>
    <recommendedName>
        <fullName evidence="6">TVP38/TMEM64 family membrane protein</fullName>
    </recommendedName>
</protein>
<dbReference type="GeneID" id="86859063"/>
<reference evidence="10 11" key="1">
    <citation type="journal article" date="2020" name="J. Bacteriol.">
        <title>Aerococcus urinae Isolated from Women with Lower Urinary Tract Symptoms: In Vitro Aggregation and Genome Analysis.</title>
        <authorList>
            <person name="Hilt E.E."/>
            <person name="Putonti C."/>
            <person name="Thomas-White K."/>
            <person name="Lewis A.L."/>
            <person name="Visick K.L."/>
            <person name="Gilbert N.M."/>
            <person name="Wolfe A.J."/>
        </authorList>
    </citation>
    <scope>NUCLEOTIDE SEQUENCE [LARGE SCALE GENOMIC DNA]</scope>
    <source>
        <strain evidence="10 11">UMB1016</strain>
    </source>
</reference>
<evidence type="ECO:0000256" key="7">
    <source>
        <dbReference type="SAM" id="MobiDB-lite"/>
    </source>
</evidence>
<comment type="similarity">
    <text evidence="6">Belongs to the TVP38/TMEM64 family.</text>
</comment>
<feature type="transmembrane region" description="Helical" evidence="6">
    <location>
        <begin position="138"/>
        <end position="164"/>
    </location>
</feature>
<dbReference type="EMBL" id="JAOTMY010000004">
    <property type="protein sequence ID" value="MCY3088036.1"/>
    <property type="molecule type" value="Genomic_DNA"/>
</dbReference>
<evidence type="ECO:0000256" key="3">
    <source>
        <dbReference type="ARBA" id="ARBA00022692"/>
    </source>
</evidence>
<evidence type="ECO:0000256" key="1">
    <source>
        <dbReference type="ARBA" id="ARBA00004651"/>
    </source>
</evidence>
<evidence type="ECO:0000313" key="12">
    <source>
        <dbReference type="Proteomes" id="UP001069047"/>
    </source>
</evidence>
<feature type="compositionally biased region" description="Basic and acidic residues" evidence="7">
    <location>
        <begin position="23"/>
        <end position="38"/>
    </location>
</feature>
<comment type="caution">
    <text evidence="6">Lacks conserved residue(s) required for the propagation of feature annotation.</text>
</comment>
<feature type="domain" description="VTT" evidence="8">
    <location>
        <begin position="129"/>
        <end position="243"/>
    </location>
</feature>
<dbReference type="PANTHER" id="PTHR12677:SF49">
    <property type="entry name" value="TVP38_TMEM64 FAMILY MEMBRANE PROTEIN"/>
    <property type="match status" value="1"/>
</dbReference>
<evidence type="ECO:0000256" key="6">
    <source>
        <dbReference type="RuleBase" id="RU366058"/>
    </source>
</evidence>
<evidence type="ECO:0000313" key="9">
    <source>
        <dbReference type="EMBL" id="MCY3088036.1"/>
    </source>
</evidence>
<organism evidence="9 12">
    <name type="scientific">Aerococcus mictus</name>
    <dbReference type="NCBI Taxonomy" id="2976810"/>
    <lineage>
        <taxon>Bacteria</taxon>
        <taxon>Bacillati</taxon>
        <taxon>Bacillota</taxon>
        <taxon>Bacilli</taxon>
        <taxon>Lactobacillales</taxon>
        <taxon>Aerococcaceae</taxon>
        <taxon>Aerococcus</taxon>
    </lineage>
</organism>
<feature type="region of interest" description="Disordered" evidence="7">
    <location>
        <begin position="1"/>
        <end position="51"/>
    </location>
</feature>
<dbReference type="RefSeq" id="WP_081456582.1">
    <property type="nucleotide sequence ID" value="NZ_CAJHLJ010000007.1"/>
</dbReference>
<sequence>MSTSKDFHPNSVSPQATCPKKAHFQERKADKQESHQEADQATTSPKLGQHQDLARENQSIQRARLANQVFNLVGILGVILTIWLIYAAYQRGLFSSQENLEAFLRGFGGWAPWLFILIQIIQTVIPVIPGGLTCPAGAAIFGVWYGFLLNFIGIMIGSVIDFWLARRYGRHLVMALIGPKSYNKYIHYLNTKAFDRVFIFGMFFPVSPADALCLLAGLSNMSFKRFFLFLSLGKPFTLFIYTYGLLYLSSWIGQLLGL</sequence>
<dbReference type="EMBL" id="CP145132">
    <property type="protein sequence ID" value="WWC54668.1"/>
    <property type="molecule type" value="Genomic_DNA"/>
</dbReference>
<keyword evidence="11" id="KW-1185">Reference proteome</keyword>
<evidence type="ECO:0000313" key="10">
    <source>
        <dbReference type="EMBL" id="WWC54668.1"/>
    </source>
</evidence>